<feature type="transmembrane region" description="Helical" evidence="7">
    <location>
        <begin position="225"/>
        <end position="247"/>
    </location>
</feature>
<dbReference type="Pfam" id="PF06750">
    <property type="entry name" value="A24_N_bact"/>
    <property type="match status" value="1"/>
</dbReference>
<organism evidence="10 11">
    <name type="scientific">Virgibacillus tibetensis</name>
    <dbReference type="NCBI Taxonomy" id="3042313"/>
    <lineage>
        <taxon>Bacteria</taxon>
        <taxon>Bacillati</taxon>
        <taxon>Bacillota</taxon>
        <taxon>Bacilli</taxon>
        <taxon>Bacillales</taxon>
        <taxon>Bacillaceae</taxon>
        <taxon>Virgibacillus</taxon>
    </lineage>
</organism>
<dbReference type="EC" id="3.4.23.-" evidence="10"/>
<evidence type="ECO:0000259" key="9">
    <source>
        <dbReference type="Pfam" id="PF06750"/>
    </source>
</evidence>
<dbReference type="Proteomes" id="UP001335737">
    <property type="component" value="Unassembled WGS sequence"/>
</dbReference>
<feature type="domain" description="Prepilin type IV endopeptidase peptidase" evidence="8">
    <location>
        <begin position="104"/>
        <end position="208"/>
    </location>
</feature>
<dbReference type="InterPro" id="IPR050882">
    <property type="entry name" value="Prepilin_peptidase/N-MTase"/>
</dbReference>
<evidence type="ECO:0000313" key="11">
    <source>
        <dbReference type="Proteomes" id="UP001335737"/>
    </source>
</evidence>
<feature type="domain" description="Prepilin peptidase A24 N-terminal" evidence="9">
    <location>
        <begin position="11"/>
        <end position="91"/>
    </location>
</feature>
<keyword evidence="5 7" id="KW-1133">Transmembrane helix</keyword>
<evidence type="ECO:0000256" key="2">
    <source>
        <dbReference type="ARBA" id="ARBA00005801"/>
    </source>
</evidence>
<evidence type="ECO:0000256" key="4">
    <source>
        <dbReference type="ARBA" id="ARBA00022692"/>
    </source>
</evidence>
<dbReference type="PANTHER" id="PTHR30487">
    <property type="entry name" value="TYPE 4 PREPILIN-LIKE PROTEINS LEADER PEPTIDE-PROCESSING ENZYME"/>
    <property type="match status" value="1"/>
</dbReference>
<feature type="transmembrane region" description="Helical" evidence="7">
    <location>
        <begin position="74"/>
        <end position="94"/>
    </location>
</feature>
<dbReference type="PANTHER" id="PTHR30487:SF0">
    <property type="entry name" value="PREPILIN LEADER PEPTIDASE_N-METHYLTRANSFERASE-RELATED"/>
    <property type="match status" value="1"/>
</dbReference>
<dbReference type="InterPro" id="IPR000045">
    <property type="entry name" value="Prepilin_IV_endopep_pep"/>
</dbReference>
<dbReference type="Pfam" id="PF01478">
    <property type="entry name" value="Peptidase_A24"/>
    <property type="match status" value="1"/>
</dbReference>
<dbReference type="GO" id="GO:0016787">
    <property type="term" value="F:hydrolase activity"/>
    <property type="evidence" value="ECO:0007669"/>
    <property type="project" value="UniProtKB-KW"/>
</dbReference>
<gene>
    <name evidence="10" type="ORF">QGM71_00330</name>
</gene>
<feature type="transmembrane region" description="Helical" evidence="7">
    <location>
        <begin position="127"/>
        <end position="144"/>
    </location>
</feature>
<dbReference type="EMBL" id="JARZFX010000001">
    <property type="protein sequence ID" value="MEC5421938.1"/>
    <property type="molecule type" value="Genomic_DNA"/>
</dbReference>
<evidence type="ECO:0000256" key="6">
    <source>
        <dbReference type="ARBA" id="ARBA00023136"/>
    </source>
</evidence>
<feature type="transmembrane region" description="Helical" evidence="7">
    <location>
        <begin position="192"/>
        <end position="213"/>
    </location>
</feature>
<dbReference type="Gene3D" id="1.20.120.1220">
    <property type="match status" value="1"/>
</dbReference>
<comment type="similarity">
    <text evidence="2">Belongs to the peptidase A24 family.</text>
</comment>
<keyword evidence="11" id="KW-1185">Reference proteome</keyword>
<keyword evidence="4 7" id="KW-0812">Transmembrane</keyword>
<comment type="subcellular location">
    <subcellularLocation>
        <location evidence="1">Cell membrane</location>
        <topology evidence="1">Multi-pass membrane protein</topology>
    </subcellularLocation>
</comment>
<keyword evidence="10" id="KW-0378">Hydrolase</keyword>
<feature type="transmembrane region" description="Helical" evidence="7">
    <location>
        <begin position="6"/>
        <end position="27"/>
    </location>
</feature>
<dbReference type="RefSeq" id="WP_327605514.1">
    <property type="nucleotide sequence ID" value="NZ_JARZFX010000001.1"/>
</dbReference>
<reference evidence="10 11" key="1">
    <citation type="journal article" date="2024" name="Int. J. Syst. Evol. Microbiol.">
        <title>Virgibacillus tibetensis sp. nov., isolated from salt lake on the Tibetan Plateau of China.</title>
        <authorList>
            <person name="Phurbu D."/>
            <person name="Liu Z.-X."/>
            <person name="Wang R."/>
            <person name="Zheng Y.-Y."/>
            <person name="Liu H.-C."/>
            <person name="Zhou Y.-G."/>
            <person name="Yu Y.-J."/>
            <person name="Li A.-H."/>
        </authorList>
    </citation>
    <scope>NUCLEOTIDE SEQUENCE [LARGE SCALE GENOMIC DNA]</scope>
    <source>
        <strain evidence="10 11">C22-A2</strain>
    </source>
</reference>
<evidence type="ECO:0000256" key="5">
    <source>
        <dbReference type="ARBA" id="ARBA00022989"/>
    </source>
</evidence>
<sequence>MNISLIILFFLLGLIFGSFFNVVGLRLPKNIAFANDRSICPQCKHQLTWYENIPLLSFLIQGAKCRHCKGNISYIYPAIELFTGFLFALSYSVVGWNLELLTALLLVSMLMVILVSDIMYMLIPNKVLLFFLPLLVAARVINPLDPWWSSITAALTGLLIIAVIILVSRGGMGAGDMKLFGILGIVLGMEKLLLAFFLSCMIGALIGIVLLLFKVIDRKQPVPFGPYIVVATLLTYFYGDFLLIWYFNLLI</sequence>
<evidence type="ECO:0000313" key="10">
    <source>
        <dbReference type="EMBL" id="MEC5421938.1"/>
    </source>
</evidence>
<name>A0ABU6KA18_9BACI</name>
<keyword evidence="6 7" id="KW-0472">Membrane</keyword>
<protein>
    <submittedName>
        <fullName evidence="10">A24 family peptidase</fullName>
        <ecNumber evidence="10">3.4.23.-</ecNumber>
    </submittedName>
</protein>
<feature type="transmembrane region" description="Helical" evidence="7">
    <location>
        <begin position="100"/>
        <end position="120"/>
    </location>
</feature>
<evidence type="ECO:0000259" key="8">
    <source>
        <dbReference type="Pfam" id="PF01478"/>
    </source>
</evidence>
<keyword evidence="3" id="KW-1003">Cell membrane</keyword>
<dbReference type="InterPro" id="IPR010627">
    <property type="entry name" value="Prepilin_pept_A24_N"/>
</dbReference>
<proteinExistence type="inferred from homology"/>
<evidence type="ECO:0000256" key="1">
    <source>
        <dbReference type="ARBA" id="ARBA00004651"/>
    </source>
</evidence>
<feature type="transmembrane region" description="Helical" evidence="7">
    <location>
        <begin position="150"/>
        <end position="171"/>
    </location>
</feature>
<evidence type="ECO:0000256" key="3">
    <source>
        <dbReference type="ARBA" id="ARBA00022475"/>
    </source>
</evidence>
<accession>A0ABU6KA18</accession>
<evidence type="ECO:0000256" key="7">
    <source>
        <dbReference type="SAM" id="Phobius"/>
    </source>
</evidence>
<comment type="caution">
    <text evidence="10">The sequence shown here is derived from an EMBL/GenBank/DDBJ whole genome shotgun (WGS) entry which is preliminary data.</text>
</comment>